<reference evidence="1" key="1">
    <citation type="submission" date="2023-09" db="EMBL/GenBank/DDBJ databases">
        <title>Undibacterium sp. 20NA77.5 isolated from freshwater.</title>
        <authorList>
            <person name="Le V."/>
            <person name="Ko S.-R."/>
            <person name="Ahn C.-Y."/>
            <person name="Oh H.-M."/>
        </authorList>
    </citation>
    <scope>NUCLEOTIDE SEQUENCE</scope>
    <source>
        <strain evidence="1">20NA77.5</strain>
    </source>
</reference>
<evidence type="ECO:0000313" key="2">
    <source>
        <dbReference type="Proteomes" id="UP001181355"/>
    </source>
</evidence>
<gene>
    <name evidence="1" type="ORF">RF679_00480</name>
</gene>
<dbReference type="RefSeq" id="WP_309482261.1">
    <property type="nucleotide sequence ID" value="NZ_CP133720.1"/>
</dbReference>
<keyword evidence="2" id="KW-1185">Reference proteome</keyword>
<protein>
    <submittedName>
        <fullName evidence="1">DUF1398 domain-containing protein</fullName>
    </submittedName>
</protein>
<dbReference type="SUPFAM" id="SSF160419">
    <property type="entry name" value="YdfO-like"/>
    <property type="match status" value="1"/>
</dbReference>
<name>A0ABY9RKG9_9BURK</name>
<dbReference type="Proteomes" id="UP001181355">
    <property type="component" value="Chromosome"/>
</dbReference>
<evidence type="ECO:0000313" key="1">
    <source>
        <dbReference type="EMBL" id="WMW80770.1"/>
    </source>
</evidence>
<dbReference type="InterPro" id="IPR009833">
    <property type="entry name" value="DUF1398"/>
</dbReference>
<dbReference type="EMBL" id="CP133720">
    <property type="protein sequence ID" value="WMW80770.1"/>
    <property type="molecule type" value="Genomic_DNA"/>
</dbReference>
<sequence>MNPDHNLTAESNTKHVVIRQTFEASQAGSIHFGQVIADLMSVDVESYFVDYRTRQVSYYFPNDESFCLNYAAEGEVFGQTFVQADVKAAIIGAQKGEVMYPEFKKLTQKAGCIGYIVWIKGRHVSYLGRNGETHVEHFPN</sequence>
<organism evidence="1 2">
    <name type="scientific">Undibacterium cyanobacteriorum</name>
    <dbReference type="NCBI Taxonomy" id="3073561"/>
    <lineage>
        <taxon>Bacteria</taxon>
        <taxon>Pseudomonadati</taxon>
        <taxon>Pseudomonadota</taxon>
        <taxon>Betaproteobacteria</taxon>
        <taxon>Burkholderiales</taxon>
        <taxon>Oxalobacteraceae</taxon>
        <taxon>Undibacterium</taxon>
    </lineage>
</organism>
<accession>A0ABY9RKG9</accession>
<dbReference type="InterPro" id="IPR036696">
    <property type="entry name" value="YdfO-like_sf"/>
</dbReference>
<dbReference type="Pfam" id="PF07166">
    <property type="entry name" value="DUF1398"/>
    <property type="match status" value="1"/>
</dbReference>
<proteinExistence type="predicted"/>